<dbReference type="Gene3D" id="3.30.1230.10">
    <property type="entry name" value="YlxR-like"/>
    <property type="match status" value="1"/>
</dbReference>
<dbReference type="NCBIfam" id="NF006622">
    <property type="entry name" value="PRK09190.1"/>
    <property type="match status" value="1"/>
</dbReference>
<gene>
    <name evidence="3" type="ORF">HCZ30_03420</name>
</gene>
<dbReference type="Gene3D" id="3.30.1330.30">
    <property type="match status" value="1"/>
</dbReference>
<dbReference type="Proteomes" id="UP000709466">
    <property type="component" value="Unassembled WGS sequence"/>
</dbReference>
<organism evidence="3 4">
    <name type="scientific">Marivivens donghaensis</name>
    <dbReference type="NCBI Taxonomy" id="1699413"/>
    <lineage>
        <taxon>Bacteria</taxon>
        <taxon>Pseudomonadati</taxon>
        <taxon>Pseudomonadota</taxon>
        <taxon>Alphaproteobacteria</taxon>
        <taxon>Rhodobacterales</taxon>
        <taxon>Paracoccaceae</taxon>
        <taxon>Marivivens group</taxon>
        <taxon>Marivivens</taxon>
    </lineage>
</organism>
<protein>
    <submittedName>
        <fullName evidence="3">RNA-binding protein</fullName>
    </submittedName>
</protein>
<evidence type="ECO:0000256" key="1">
    <source>
        <dbReference type="SAM" id="MobiDB-lite"/>
    </source>
</evidence>
<comment type="caution">
    <text evidence="3">The sequence shown here is derived from an EMBL/GenBank/DDBJ whole genome shotgun (WGS) entry which is preliminary data.</text>
</comment>
<evidence type="ECO:0000313" key="4">
    <source>
        <dbReference type="Proteomes" id="UP000709466"/>
    </source>
</evidence>
<dbReference type="RefSeq" id="WP_167636374.1">
    <property type="nucleotide sequence ID" value="NZ_JAATOP010000002.1"/>
</dbReference>
<dbReference type="EMBL" id="JAATOP010000002">
    <property type="protein sequence ID" value="NIY71482.1"/>
    <property type="molecule type" value="Genomic_DNA"/>
</dbReference>
<sequence length="211" mass="22538">MTRGGQHKNREADSERKCIVTGEVQPKAGLIRFVVGPDNQVVPDVLEKLPGRGLWVTASRDVIEKAGKGQFSRSAKMAVTVPDALVDEVERQLVKRVVDLIALARKAGLAVCGFEKVKGWLAGGENVRVLLQANDGSTRGKAKLWTPQGARYFDCLSAEELGLAFGRQSVIHGALATGGLSDRVVEEAAKLKSMRDTDGGNGATGKDKEST</sequence>
<keyword evidence="4" id="KW-1185">Reference proteome</keyword>
<dbReference type="SUPFAM" id="SSF64376">
    <property type="entry name" value="YlxR-like"/>
    <property type="match status" value="1"/>
</dbReference>
<feature type="region of interest" description="Disordered" evidence="1">
    <location>
        <begin position="191"/>
        <end position="211"/>
    </location>
</feature>
<accession>A0ABX0VTW3</accession>
<dbReference type="InterPro" id="IPR035931">
    <property type="entry name" value="YlxR-like_sf"/>
</dbReference>
<feature type="domain" description="YlxR" evidence="2">
    <location>
        <begin position="16"/>
        <end position="90"/>
    </location>
</feature>
<proteinExistence type="predicted"/>
<dbReference type="InterPro" id="IPR029064">
    <property type="entry name" value="Ribosomal_eL30-like_sf"/>
</dbReference>
<dbReference type="CDD" id="cd00279">
    <property type="entry name" value="YlxR"/>
    <property type="match status" value="1"/>
</dbReference>
<evidence type="ECO:0000313" key="3">
    <source>
        <dbReference type="EMBL" id="NIY71482.1"/>
    </source>
</evidence>
<name>A0ABX0VTW3_9RHOB</name>
<dbReference type="PANTHER" id="PTHR34215">
    <property type="entry name" value="BLL0784 PROTEIN"/>
    <property type="match status" value="1"/>
</dbReference>
<evidence type="ECO:0000259" key="2">
    <source>
        <dbReference type="Pfam" id="PF04296"/>
    </source>
</evidence>
<dbReference type="InterPro" id="IPR037465">
    <property type="entry name" value="YlxR"/>
</dbReference>
<reference evidence="3 4" key="1">
    <citation type="submission" date="2020-03" db="EMBL/GenBank/DDBJ databases">
        <title>Bacterial isolates of synthetic phycosphere.</title>
        <authorList>
            <person name="Fu H."/>
            <person name="Moran M.A."/>
        </authorList>
    </citation>
    <scope>NUCLEOTIDE SEQUENCE [LARGE SCALE GENOMIC DNA]</scope>
    <source>
        <strain evidence="3 4">HF1</strain>
    </source>
</reference>
<dbReference type="SUPFAM" id="SSF55315">
    <property type="entry name" value="L30e-like"/>
    <property type="match status" value="1"/>
</dbReference>
<dbReference type="PANTHER" id="PTHR34215:SF1">
    <property type="entry name" value="YLXR DOMAIN-CONTAINING PROTEIN"/>
    <property type="match status" value="1"/>
</dbReference>
<dbReference type="InterPro" id="IPR007393">
    <property type="entry name" value="YlxR_dom"/>
</dbReference>
<dbReference type="Pfam" id="PF04296">
    <property type="entry name" value="YlxR"/>
    <property type="match status" value="1"/>
</dbReference>